<dbReference type="SUPFAM" id="SSF51735">
    <property type="entry name" value="NAD(P)-binding Rossmann-fold domains"/>
    <property type="match status" value="1"/>
</dbReference>
<name>A0ABZ3ITZ1_9FIRM</name>
<dbReference type="NCBIfam" id="NF005559">
    <property type="entry name" value="PRK07231.1"/>
    <property type="match status" value="1"/>
</dbReference>
<evidence type="ECO:0000259" key="3">
    <source>
        <dbReference type="SMART" id="SM00822"/>
    </source>
</evidence>
<dbReference type="InterPro" id="IPR057326">
    <property type="entry name" value="KR_dom"/>
</dbReference>
<dbReference type="Proteomes" id="UP000216752">
    <property type="component" value="Chromosome"/>
</dbReference>
<evidence type="ECO:0000313" key="5">
    <source>
        <dbReference type="Proteomes" id="UP000216752"/>
    </source>
</evidence>
<organism evidence="4 5">
    <name type="scientific">Sporomusa silvacetica DSM 10669</name>
    <dbReference type="NCBI Taxonomy" id="1123289"/>
    <lineage>
        <taxon>Bacteria</taxon>
        <taxon>Bacillati</taxon>
        <taxon>Bacillota</taxon>
        <taxon>Negativicutes</taxon>
        <taxon>Selenomonadales</taxon>
        <taxon>Sporomusaceae</taxon>
        <taxon>Sporomusa</taxon>
    </lineage>
</organism>
<dbReference type="PANTHER" id="PTHR48107:SF7">
    <property type="entry name" value="RE15974P"/>
    <property type="match status" value="1"/>
</dbReference>
<keyword evidence="5" id="KW-1185">Reference proteome</keyword>
<dbReference type="GO" id="GO:0004316">
    <property type="term" value="F:3-oxoacyl-[acyl-carrier-protein] reductase (NADPH) activity"/>
    <property type="evidence" value="ECO:0007669"/>
    <property type="project" value="UniProtKB-EC"/>
</dbReference>
<dbReference type="InterPro" id="IPR036291">
    <property type="entry name" value="NAD(P)-bd_dom_sf"/>
</dbReference>
<protein>
    <submittedName>
        <fullName evidence="4">3-oxoacyl-[acyl-carrier-protein] reductase FabG</fullName>
        <ecNumber evidence="4">1.1.1.100</ecNumber>
    </submittedName>
</protein>
<dbReference type="InterPro" id="IPR002347">
    <property type="entry name" value="SDR_fam"/>
</dbReference>
<dbReference type="Pfam" id="PF13561">
    <property type="entry name" value="adh_short_C2"/>
    <property type="match status" value="1"/>
</dbReference>
<feature type="domain" description="Ketoreductase" evidence="3">
    <location>
        <begin position="12"/>
        <end position="190"/>
    </location>
</feature>
<gene>
    <name evidence="4" type="primary">fabG_7</name>
    <name evidence="4" type="ORF">SPSIL_053720</name>
</gene>
<comment type="similarity">
    <text evidence="1">Belongs to the short-chain dehydrogenases/reductases (SDR) family.</text>
</comment>
<dbReference type="RefSeq" id="WP_094604405.1">
    <property type="nucleotide sequence ID" value="NZ_CP155573.1"/>
</dbReference>
<sequence length="251" mass="26778">MTQVKEKKLTGKVALVTGSSRGIGKTIAEELALNGAKVVINYAGNSEKAADVVAGIKSHEGEAMAVQADISRVSEVERLFQSVVEAYGEIDILVNNAGIMITKPIATITEEDFDKSFAINVKGTYFACQQADKHMPNNGRIINFSTSVAGVMFPAYSVYAGTKGAVEQFTRQLAKEFGPKGITINAVAPGPVNTELFSVGKTKEQIEALSKLNAFGRLGETADIAKIVLFLASEEAQWITGQTIRINGGFI</sequence>
<evidence type="ECO:0000313" key="4">
    <source>
        <dbReference type="EMBL" id="XFO69142.1"/>
    </source>
</evidence>
<proteinExistence type="inferred from homology"/>
<dbReference type="EC" id="1.1.1.100" evidence="4"/>
<evidence type="ECO:0000256" key="2">
    <source>
        <dbReference type="ARBA" id="ARBA00023002"/>
    </source>
</evidence>
<dbReference type="SMART" id="SM00822">
    <property type="entry name" value="PKS_KR"/>
    <property type="match status" value="1"/>
</dbReference>
<reference evidence="4" key="1">
    <citation type="submission" date="2024-05" db="EMBL/GenBank/DDBJ databases">
        <title>Isolation and characterization of Sporomusa carbonis sp. nov., a carboxydotrophic hydrogenogen in the genus of Sporomusa isolated from a charcoal burning pile.</title>
        <authorList>
            <person name="Boeer T."/>
            <person name="Rosenbaum F."/>
            <person name="Eysell L."/>
            <person name="Mueller V."/>
            <person name="Daniel R."/>
            <person name="Poehlein A."/>
        </authorList>
    </citation>
    <scope>NUCLEOTIDE SEQUENCE [LARGE SCALE GENOMIC DNA]</scope>
    <source>
        <strain evidence="4">DSM 10669</strain>
    </source>
</reference>
<evidence type="ECO:0000256" key="1">
    <source>
        <dbReference type="ARBA" id="ARBA00006484"/>
    </source>
</evidence>
<dbReference type="PANTHER" id="PTHR48107">
    <property type="entry name" value="NADPH-DEPENDENT ALDEHYDE REDUCTASE-LIKE PROTEIN, CHLOROPLASTIC-RELATED"/>
    <property type="match status" value="1"/>
</dbReference>
<dbReference type="EMBL" id="CP155573">
    <property type="protein sequence ID" value="XFO69142.1"/>
    <property type="molecule type" value="Genomic_DNA"/>
</dbReference>
<dbReference type="Gene3D" id="3.40.50.720">
    <property type="entry name" value="NAD(P)-binding Rossmann-like Domain"/>
    <property type="match status" value="1"/>
</dbReference>
<accession>A0ABZ3ITZ1</accession>
<keyword evidence="2 4" id="KW-0560">Oxidoreductase</keyword>
<dbReference type="PRINTS" id="PR00080">
    <property type="entry name" value="SDRFAMILY"/>
</dbReference>
<dbReference type="CDD" id="cd05362">
    <property type="entry name" value="THN_reductase-like_SDR_c"/>
    <property type="match status" value="1"/>
</dbReference>
<dbReference type="PRINTS" id="PR00081">
    <property type="entry name" value="GDHRDH"/>
</dbReference>